<keyword evidence="2" id="KW-1185">Reference proteome</keyword>
<name>X6MXC6_RETFI</name>
<dbReference type="AlphaFoldDB" id="X6MXC6"/>
<comment type="caution">
    <text evidence="1">The sequence shown here is derived from an EMBL/GenBank/DDBJ whole genome shotgun (WGS) entry which is preliminary data.</text>
</comment>
<sequence length="155" mass="18370">MHAVTTATNDNIEQVLKMWESQTRAKENSVDNNKNEILKKEDIELIDKDTAALVRLYFNDPKQVFSFFQQEINFLLCLSSIFVCYTNTLIPDYRVQVGDFSNRQIVQDKKKKRKTNKKLKMEKNEEMFDTLFPRNIQIERTSNSDKTCIKHIRLE</sequence>
<proteinExistence type="predicted"/>
<evidence type="ECO:0000313" key="2">
    <source>
        <dbReference type="Proteomes" id="UP000023152"/>
    </source>
</evidence>
<dbReference type="Proteomes" id="UP000023152">
    <property type="component" value="Unassembled WGS sequence"/>
</dbReference>
<protein>
    <submittedName>
        <fullName evidence="1">Uncharacterized protein</fullName>
    </submittedName>
</protein>
<accession>X6MXC6</accession>
<organism evidence="1 2">
    <name type="scientific">Reticulomyxa filosa</name>
    <dbReference type="NCBI Taxonomy" id="46433"/>
    <lineage>
        <taxon>Eukaryota</taxon>
        <taxon>Sar</taxon>
        <taxon>Rhizaria</taxon>
        <taxon>Retaria</taxon>
        <taxon>Foraminifera</taxon>
        <taxon>Monothalamids</taxon>
        <taxon>Reticulomyxidae</taxon>
        <taxon>Reticulomyxa</taxon>
    </lineage>
</organism>
<gene>
    <name evidence="1" type="ORF">RFI_18575</name>
</gene>
<dbReference type="EMBL" id="ASPP01014549">
    <property type="protein sequence ID" value="ETO18680.1"/>
    <property type="molecule type" value="Genomic_DNA"/>
</dbReference>
<reference evidence="1 2" key="1">
    <citation type="journal article" date="2013" name="Curr. Biol.">
        <title>The Genome of the Foraminiferan Reticulomyxa filosa.</title>
        <authorList>
            <person name="Glockner G."/>
            <person name="Hulsmann N."/>
            <person name="Schleicher M."/>
            <person name="Noegel A.A."/>
            <person name="Eichinger L."/>
            <person name="Gallinger C."/>
            <person name="Pawlowski J."/>
            <person name="Sierra R."/>
            <person name="Euteneuer U."/>
            <person name="Pillet L."/>
            <person name="Moustafa A."/>
            <person name="Platzer M."/>
            <person name="Groth M."/>
            <person name="Szafranski K."/>
            <person name="Schliwa M."/>
        </authorList>
    </citation>
    <scope>NUCLEOTIDE SEQUENCE [LARGE SCALE GENOMIC DNA]</scope>
</reference>
<evidence type="ECO:0000313" key="1">
    <source>
        <dbReference type="EMBL" id="ETO18680.1"/>
    </source>
</evidence>